<dbReference type="EMBL" id="BGZO01000059">
    <property type="protein sequence ID" value="GBR76876.1"/>
    <property type="molecule type" value="Genomic_DNA"/>
</dbReference>
<keyword evidence="2" id="KW-1185">Reference proteome</keyword>
<name>A0A388TI67_9BACT</name>
<sequence length="281" mass="30718">MAGDYSRTYDGIARGSPLSAADMRAALNLLEKADNKETTVSGSADRYPTVKAIRDTIGLEGEINDLVDDSAVLHKTGDKTETISVAKTFTTMPAIGGKRWWEGKDLSLNYIGREATLYNIYNDAEKPVNKRNIITASSTNTEYPTCSAVTKALNAVKELIKNEIIFYPSDLYTASSTRLSVYWSTRTVRWTIGTITSKNVNNTTILDGGYAMVGHITHCVPPTQDRVITVYTTNNGGAHSGQSAKLTVDVYGRVTLSDVLYCPAHPSIETIYCDGSISWTY</sequence>
<evidence type="ECO:0000313" key="1">
    <source>
        <dbReference type="EMBL" id="GBR76876.1"/>
    </source>
</evidence>
<gene>
    <name evidence="1" type="ORF">NO2_1360</name>
</gene>
<comment type="caution">
    <text evidence="1">The sequence shown here is derived from an EMBL/GenBank/DDBJ whole genome shotgun (WGS) entry which is preliminary data.</text>
</comment>
<evidence type="ECO:0000313" key="2">
    <source>
        <dbReference type="Proteomes" id="UP000275925"/>
    </source>
</evidence>
<organism evidence="1 2">
    <name type="scientific">Candidatus Termititenax persephonae</name>
    <dbReference type="NCBI Taxonomy" id="2218525"/>
    <lineage>
        <taxon>Bacteria</taxon>
        <taxon>Bacillati</taxon>
        <taxon>Candidatus Margulisiibacteriota</taxon>
        <taxon>Candidatus Termititenacia</taxon>
        <taxon>Candidatus Termititenacales</taxon>
        <taxon>Candidatus Termititenacaceae</taxon>
        <taxon>Candidatus Termititenax</taxon>
    </lineage>
</organism>
<dbReference type="Proteomes" id="UP000275925">
    <property type="component" value="Unassembled WGS sequence"/>
</dbReference>
<reference evidence="1 2" key="1">
    <citation type="journal article" date="2019" name="ISME J.">
        <title>Genome analyses of uncultured TG2/ZB3 bacteria in 'Margulisbacteria' specifically attached to ectosymbiotic spirochetes of protists in the termite gut.</title>
        <authorList>
            <person name="Utami Y.D."/>
            <person name="Kuwahara H."/>
            <person name="Igai K."/>
            <person name="Murakami T."/>
            <person name="Sugaya K."/>
            <person name="Morikawa T."/>
            <person name="Nagura Y."/>
            <person name="Yuki M."/>
            <person name="Deevong P."/>
            <person name="Inoue T."/>
            <person name="Kihara K."/>
            <person name="Lo N."/>
            <person name="Yamada A."/>
            <person name="Ohkuma M."/>
            <person name="Hongoh Y."/>
        </authorList>
    </citation>
    <scope>NUCLEOTIDE SEQUENCE [LARGE SCALE GENOMIC DNA]</scope>
    <source>
        <strain evidence="1">NkOx7-02</strain>
    </source>
</reference>
<proteinExistence type="predicted"/>
<dbReference type="AlphaFoldDB" id="A0A388TI67"/>
<accession>A0A388TI67</accession>
<protein>
    <submittedName>
        <fullName evidence="1">Uncharacterized protein</fullName>
    </submittedName>
</protein>